<dbReference type="AlphaFoldDB" id="A0A1G5H163"/>
<evidence type="ECO:0000256" key="7">
    <source>
        <dbReference type="ARBA" id="ARBA00023136"/>
    </source>
</evidence>
<feature type="transmembrane region" description="Helical" evidence="8">
    <location>
        <begin position="15"/>
        <end position="35"/>
    </location>
</feature>
<accession>A0A1G5H163</accession>
<name>A0A1G5H163_9FIRM</name>
<organism evidence="9 10">
    <name type="scientific">Butyrivibrio hungatei</name>
    <dbReference type="NCBI Taxonomy" id="185008"/>
    <lineage>
        <taxon>Bacteria</taxon>
        <taxon>Bacillati</taxon>
        <taxon>Bacillota</taxon>
        <taxon>Clostridia</taxon>
        <taxon>Lachnospirales</taxon>
        <taxon>Lachnospiraceae</taxon>
        <taxon>Butyrivibrio</taxon>
    </lineage>
</organism>
<evidence type="ECO:0000256" key="8">
    <source>
        <dbReference type="SAM" id="Phobius"/>
    </source>
</evidence>
<evidence type="ECO:0000256" key="3">
    <source>
        <dbReference type="ARBA" id="ARBA00022448"/>
    </source>
</evidence>
<protein>
    <submittedName>
        <fullName evidence="9">Riboflavin transporter FmnP</fullName>
    </submittedName>
</protein>
<dbReference type="Proteomes" id="UP000183047">
    <property type="component" value="Unassembled WGS sequence"/>
</dbReference>
<dbReference type="Gene3D" id="1.10.1760.20">
    <property type="match status" value="1"/>
</dbReference>
<keyword evidence="3" id="KW-0813">Transport</keyword>
<dbReference type="EMBL" id="FMUR01000032">
    <property type="protein sequence ID" value="SCY57585.1"/>
    <property type="molecule type" value="Genomic_DNA"/>
</dbReference>
<gene>
    <name evidence="9" type="ORF">SAMN02910451_03149</name>
</gene>
<dbReference type="PANTHER" id="PTHR38438">
    <property type="entry name" value="RIBOFLAVIN TRANSPORTER RIBU"/>
    <property type="match status" value="1"/>
</dbReference>
<evidence type="ECO:0000313" key="10">
    <source>
        <dbReference type="Proteomes" id="UP000183047"/>
    </source>
</evidence>
<keyword evidence="5 8" id="KW-0812">Transmembrane</keyword>
<dbReference type="GO" id="GO:0005886">
    <property type="term" value="C:plasma membrane"/>
    <property type="evidence" value="ECO:0007669"/>
    <property type="project" value="UniProtKB-SubCell"/>
</dbReference>
<keyword evidence="6 8" id="KW-1133">Transmembrane helix</keyword>
<dbReference type="Pfam" id="PF12822">
    <property type="entry name" value="ECF_trnsprt"/>
    <property type="match status" value="1"/>
</dbReference>
<keyword evidence="7 8" id="KW-0472">Membrane</keyword>
<comment type="similarity">
    <text evidence="2">Belongs to the prokaryotic riboflavin transporter (P-RFT) (TC 2.A.87) family.</text>
</comment>
<dbReference type="RefSeq" id="WP_083334656.1">
    <property type="nucleotide sequence ID" value="NZ_FMUR01000032.1"/>
</dbReference>
<dbReference type="PANTHER" id="PTHR38438:SF1">
    <property type="entry name" value="RIBOFLAVIN TRANSPORTER RIBU"/>
    <property type="match status" value="1"/>
</dbReference>
<evidence type="ECO:0000256" key="2">
    <source>
        <dbReference type="ARBA" id="ARBA00005540"/>
    </source>
</evidence>
<evidence type="ECO:0000256" key="1">
    <source>
        <dbReference type="ARBA" id="ARBA00004651"/>
    </source>
</evidence>
<sequence>MNEKQSILDTIAQSWQYFAALIILVAFAFVITLAVEKAAARKEGKMDQKLLSVRKMAIIGVFSAVSFVLMLLEFPLPFAPSFYKFDFSDMPALVGGFAAGPFAGVMVEFIKILLKLVIKGTSSGFVGEIANFVVGTSFVLPATIIYRLHKSRKVALISCIVGTAFITLVGSLLNAFFLLPAYAVIYGCDISSFVEMGAAINPAISNVTTFCLLAVAPFNLVKGIVDSVITFALYKHISPILKGNSNRTK</sequence>
<dbReference type="OrthoDB" id="9809216at2"/>
<dbReference type="InterPro" id="IPR025720">
    <property type="entry name" value="RibU"/>
</dbReference>
<keyword evidence="4" id="KW-1003">Cell membrane</keyword>
<feature type="transmembrane region" description="Helical" evidence="8">
    <location>
        <begin position="92"/>
        <end position="114"/>
    </location>
</feature>
<keyword evidence="10" id="KW-1185">Reference proteome</keyword>
<evidence type="ECO:0000256" key="4">
    <source>
        <dbReference type="ARBA" id="ARBA00022475"/>
    </source>
</evidence>
<proteinExistence type="inferred from homology"/>
<reference evidence="10" key="1">
    <citation type="submission" date="2016-10" db="EMBL/GenBank/DDBJ databases">
        <authorList>
            <person name="Varghese N."/>
            <person name="Submissions S."/>
        </authorList>
    </citation>
    <scope>NUCLEOTIDE SEQUENCE [LARGE SCALE GENOMIC DNA]</scope>
    <source>
        <strain evidence="10">XBD2006</strain>
    </source>
</reference>
<evidence type="ECO:0000256" key="5">
    <source>
        <dbReference type="ARBA" id="ARBA00022692"/>
    </source>
</evidence>
<dbReference type="GO" id="GO:0032217">
    <property type="term" value="F:riboflavin transmembrane transporter activity"/>
    <property type="evidence" value="ECO:0007669"/>
    <property type="project" value="InterPro"/>
</dbReference>
<evidence type="ECO:0000256" key="6">
    <source>
        <dbReference type="ARBA" id="ARBA00022989"/>
    </source>
</evidence>
<feature type="transmembrane region" description="Helical" evidence="8">
    <location>
        <begin position="154"/>
        <end position="179"/>
    </location>
</feature>
<comment type="subcellular location">
    <subcellularLocation>
        <location evidence="1">Cell membrane</location>
        <topology evidence="1">Multi-pass membrane protein</topology>
    </subcellularLocation>
</comment>
<feature type="transmembrane region" description="Helical" evidence="8">
    <location>
        <begin position="56"/>
        <end position="72"/>
    </location>
</feature>
<feature type="transmembrane region" description="Helical" evidence="8">
    <location>
        <begin position="126"/>
        <end position="148"/>
    </location>
</feature>
<evidence type="ECO:0000313" key="9">
    <source>
        <dbReference type="EMBL" id="SCY57585.1"/>
    </source>
</evidence>
<dbReference type="InterPro" id="IPR024529">
    <property type="entry name" value="ECF_trnsprt_substrate-spec"/>
</dbReference>